<organism evidence="1 2">
    <name type="scientific">Angomonas deanei</name>
    <dbReference type="NCBI Taxonomy" id="59799"/>
    <lineage>
        <taxon>Eukaryota</taxon>
        <taxon>Discoba</taxon>
        <taxon>Euglenozoa</taxon>
        <taxon>Kinetoplastea</taxon>
        <taxon>Metakinetoplastina</taxon>
        <taxon>Trypanosomatida</taxon>
        <taxon>Trypanosomatidae</taxon>
        <taxon>Strigomonadinae</taxon>
        <taxon>Angomonas</taxon>
    </lineage>
</organism>
<dbReference type="Proteomes" id="UP000515908">
    <property type="component" value="Chromosome 12"/>
</dbReference>
<keyword evidence="2" id="KW-1185">Reference proteome</keyword>
<name>A0A7G2CGZ4_9TRYP</name>
<evidence type="ECO:0000313" key="2">
    <source>
        <dbReference type="Proteomes" id="UP000515908"/>
    </source>
</evidence>
<sequence>MNIENEFIQIQYEVGSDPQLEEDIKSGDVIIGRLEVFKAWANGLCFVKCSGIKENIVINNANDRGPALQGDIVAVRMTRYEDKQGEVAVDDFDIEEKTPMSKVLADGRRIQNVKLTTDDKTVERKLSQDVRLRNAIGAPPYEQVQFPEGKSPTEPWCVCSGDGLTHTRLGVSPTAS</sequence>
<dbReference type="AlphaFoldDB" id="A0A7G2CGZ4"/>
<dbReference type="InterPro" id="IPR012340">
    <property type="entry name" value="NA-bd_OB-fold"/>
</dbReference>
<dbReference type="SUPFAM" id="SSF50249">
    <property type="entry name" value="Nucleic acid-binding proteins"/>
    <property type="match status" value="1"/>
</dbReference>
<reference evidence="1 2" key="1">
    <citation type="submission" date="2020-08" db="EMBL/GenBank/DDBJ databases">
        <authorList>
            <person name="Newling K."/>
            <person name="Davey J."/>
            <person name="Forrester S."/>
        </authorList>
    </citation>
    <scope>NUCLEOTIDE SEQUENCE [LARGE SCALE GENOMIC DNA]</scope>
    <source>
        <strain evidence="2">Crithidia deanei Carvalho (ATCC PRA-265)</strain>
    </source>
</reference>
<dbReference type="Gene3D" id="2.40.50.690">
    <property type="match status" value="1"/>
</dbReference>
<accession>A0A7G2CGZ4</accession>
<proteinExistence type="predicted"/>
<evidence type="ECO:0000313" key="1">
    <source>
        <dbReference type="EMBL" id="CAD2219026.1"/>
    </source>
</evidence>
<dbReference type="VEuPathDB" id="TriTrypDB:ADEAN_000651900"/>
<protein>
    <submittedName>
        <fullName evidence="1">Uncharacterized protein</fullName>
    </submittedName>
</protein>
<dbReference type="EMBL" id="LR877156">
    <property type="protein sequence ID" value="CAD2219026.1"/>
    <property type="molecule type" value="Genomic_DNA"/>
</dbReference>
<gene>
    <name evidence="1" type="ORF">ADEAN_000651900</name>
</gene>